<accession>A0A1C1CU23</accession>
<organism evidence="7 8">
    <name type="scientific">Cladophialophora carrionii</name>
    <dbReference type="NCBI Taxonomy" id="86049"/>
    <lineage>
        <taxon>Eukaryota</taxon>
        <taxon>Fungi</taxon>
        <taxon>Dikarya</taxon>
        <taxon>Ascomycota</taxon>
        <taxon>Pezizomycotina</taxon>
        <taxon>Eurotiomycetes</taxon>
        <taxon>Chaetothyriomycetidae</taxon>
        <taxon>Chaetothyriales</taxon>
        <taxon>Herpotrichiellaceae</taxon>
        <taxon>Cladophialophora</taxon>
    </lineage>
</organism>
<keyword evidence="8" id="KW-1185">Reference proteome</keyword>
<dbReference type="PRINTS" id="PR00420">
    <property type="entry name" value="RNGMNOXGNASE"/>
</dbReference>
<name>A0A1C1CU23_9EURO</name>
<evidence type="ECO:0000313" key="7">
    <source>
        <dbReference type="EMBL" id="OCT51984.1"/>
    </source>
</evidence>
<dbReference type="PANTHER" id="PTHR13789:SF309">
    <property type="entry name" value="PUTATIVE (AFU_ORTHOLOGUE AFUA_6G14510)-RELATED"/>
    <property type="match status" value="1"/>
</dbReference>
<dbReference type="SUPFAM" id="SSF51905">
    <property type="entry name" value="FAD/NAD(P)-binding domain"/>
    <property type="match status" value="1"/>
</dbReference>
<dbReference type="Pfam" id="PF01494">
    <property type="entry name" value="FAD_binding_3"/>
    <property type="match status" value="1"/>
</dbReference>
<comment type="caution">
    <text evidence="7">The sequence shown here is derived from an EMBL/GenBank/DDBJ whole genome shotgun (WGS) entry which is preliminary data.</text>
</comment>
<evidence type="ECO:0000256" key="3">
    <source>
        <dbReference type="ARBA" id="ARBA00022827"/>
    </source>
</evidence>
<dbReference type="EMBL" id="LGRB01000009">
    <property type="protein sequence ID" value="OCT51984.1"/>
    <property type="molecule type" value="Genomic_DNA"/>
</dbReference>
<evidence type="ECO:0000259" key="6">
    <source>
        <dbReference type="Pfam" id="PF01494"/>
    </source>
</evidence>
<gene>
    <name evidence="7" type="ORF">CLCR_08322</name>
</gene>
<dbReference type="GO" id="GO:0071949">
    <property type="term" value="F:FAD binding"/>
    <property type="evidence" value="ECO:0007669"/>
    <property type="project" value="InterPro"/>
</dbReference>
<protein>
    <submittedName>
        <fullName evidence="7">Kynurenine 3-monooxygenase</fullName>
    </submittedName>
</protein>
<evidence type="ECO:0000256" key="1">
    <source>
        <dbReference type="ARBA" id="ARBA00007992"/>
    </source>
</evidence>
<dbReference type="eggNOG" id="KOG2614">
    <property type="taxonomic scope" value="Eukaryota"/>
</dbReference>
<dbReference type="InterPro" id="IPR002938">
    <property type="entry name" value="FAD-bd"/>
</dbReference>
<dbReference type="Proteomes" id="UP000094526">
    <property type="component" value="Unassembled WGS sequence"/>
</dbReference>
<dbReference type="InterPro" id="IPR036188">
    <property type="entry name" value="FAD/NAD-bd_sf"/>
</dbReference>
<feature type="domain" description="FAD-binding" evidence="6">
    <location>
        <begin position="2"/>
        <end position="341"/>
    </location>
</feature>
<evidence type="ECO:0000256" key="5">
    <source>
        <dbReference type="ARBA" id="ARBA00023033"/>
    </source>
</evidence>
<dbReference type="InterPro" id="IPR050493">
    <property type="entry name" value="FAD-dep_Monooxygenase_BioMet"/>
</dbReference>
<dbReference type="OrthoDB" id="16820at2759"/>
<dbReference type="STRING" id="86049.A0A1C1CU23"/>
<sequence>MKVIIIGTGLAGPALALALHKHDISCAIFDLRDTTAFDGGFVALAPNALRALDRIDVYDRVAKQGWNYEAFQFLSSRNLSHIGTMLNGSQGRYGYKALRVSRGIVRQTLVEALHEHGIPVHYNARCVAIRETERGTVVATFADGRTEEADFLVGADGIHSRVRAYLDPGAVPTFSGQLGVGGSLPRSRLGTVGQNVYMPCLILGKLNSFMFMPCTYTGDRVGCFATVEGDDRSREEWNKLQNDKTALYATLQKHHENERWPDLVHAASKNIDVDTLTLWPYYKVPELNSWSSKSGRVIVIGDAAHAMPPTGGQGAAMAFEDALSLADALSMLKLKETGKEDDCAARATDALSRWQSVRRERVKKILAFTAKGGDMRKHSVGTLQQLVKEWLMWAYFLWVGDEGGLSWIYDYDTATVVPGHRERKAVCVCQRDE</sequence>
<reference evidence="8" key="1">
    <citation type="submission" date="2015-07" db="EMBL/GenBank/DDBJ databases">
        <authorList>
            <person name="Teixeira M.M."/>
            <person name="Souza R.C."/>
            <person name="Almeida L.G."/>
            <person name="Vicente V.A."/>
            <person name="de Hoog S."/>
            <person name="Bocca A.L."/>
            <person name="de Almeida S.R."/>
            <person name="Vasconcelos A.T."/>
            <person name="Felipe M.S."/>
        </authorList>
    </citation>
    <scope>NUCLEOTIDE SEQUENCE [LARGE SCALE GENOMIC DNA]</scope>
    <source>
        <strain evidence="8">KSF</strain>
    </source>
</reference>
<dbReference type="VEuPathDB" id="FungiDB:CLCR_08322"/>
<dbReference type="GO" id="GO:0004497">
    <property type="term" value="F:monooxygenase activity"/>
    <property type="evidence" value="ECO:0007669"/>
    <property type="project" value="UniProtKB-KW"/>
</dbReference>
<keyword evidence="4" id="KW-0560">Oxidoreductase</keyword>
<evidence type="ECO:0000313" key="8">
    <source>
        <dbReference type="Proteomes" id="UP000094526"/>
    </source>
</evidence>
<comment type="similarity">
    <text evidence="1">Belongs to the paxM FAD-dependent monooxygenase family.</text>
</comment>
<evidence type="ECO:0000256" key="4">
    <source>
        <dbReference type="ARBA" id="ARBA00023002"/>
    </source>
</evidence>
<keyword evidence="2" id="KW-0285">Flavoprotein</keyword>
<keyword evidence="5 7" id="KW-0503">Monooxygenase</keyword>
<dbReference type="VEuPathDB" id="FungiDB:G647_06146"/>
<dbReference type="Gene3D" id="3.50.50.60">
    <property type="entry name" value="FAD/NAD(P)-binding domain"/>
    <property type="match status" value="1"/>
</dbReference>
<proteinExistence type="inferred from homology"/>
<evidence type="ECO:0000256" key="2">
    <source>
        <dbReference type="ARBA" id="ARBA00022630"/>
    </source>
</evidence>
<dbReference type="PANTHER" id="PTHR13789">
    <property type="entry name" value="MONOOXYGENASE"/>
    <property type="match status" value="1"/>
</dbReference>
<dbReference type="AlphaFoldDB" id="A0A1C1CU23"/>
<keyword evidence="3" id="KW-0274">FAD</keyword>